<reference evidence="2 3" key="1">
    <citation type="submission" date="2019-06" db="EMBL/GenBank/DDBJ databases">
        <title>A novel bacterium of genus Pontibacter, isolated from marine sediment.</title>
        <authorList>
            <person name="Huang H."/>
            <person name="Mo K."/>
            <person name="Hu Y."/>
        </authorList>
    </citation>
    <scope>NUCLEOTIDE SEQUENCE [LARGE SCALE GENOMIC DNA]</scope>
    <source>
        <strain evidence="2 3">HB172049</strain>
    </source>
</reference>
<name>A0A501WEU4_9BACT</name>
<dbReference type="OrthoDB" id="1098954at2"/>
<feature type="transmembrane region" description="Helical" evidence="1">
    <location>
        <begin position="6"/>
        <end position="28"/>
    </location>
</feature>
<accession>A0A501WEU4</accession>
<evidence type="ECO:0008006" key="4">
    <source>
        <dbReference type="Google" id="ProtNLM"/>
    </source>
</evidence>
<evidence type="ECO:0000256" key="1">
    <source>
        <dbReference type="SAM" id="Phobius"/>
    </source>
</evidence>
<dbReference type="EMBL" id="VFRQ01000005">
    <property type="protein sequence ID" value="TPE44066.1"/>
    <property type="molecule type" value="Genomic_DNA"/>
</dbReference>
<keyword evidence="1" id="KW-0812">Transmembrane</keyword>
<dbReference type="RefSeq" id="WP_140621689.1">
    <property type="nucleotide sequence ID" value="NZ_VFRQ01000005.1"/>
</dbReference>
<keyword evidence="1" id="KW-0472">Membrane</keyword>
<protein>
    <recommendedName>
        <fullName evidence="4">DUF4149 domain-containing protein</fullName>
    </recommendedName>
</protein>
<keyword evidence="1" id="KW-1133">Transmembrane helix</keyword>
<evidence type="ECO:0000313" key="2">
    <source>
        <dbReference type="EMBL" id="TPE44066.1"/>
    </source>
</evidence>
<sequence length="139" mass="15309">MNYTSYLVLVTFVWAGFMSAISFMEAWLKFRAPGVTLHVGLSIGRLVFRGLNKVEWAFALVALALLLLGNGFGISPAFLLFASILILLLQTVWLLPAMDKRAESVMAGVQVSKSVLHFYYVGAELVKVILLISLGMQLL</sequence>
<gene>
    <name evidence="2" type="ORF">FJM65_11655</name>
</gene>
<proteinExistence type="predicted"/>
<organism evidence="2 3">
    <name type="scientific">Pontibacter mangrovi</name>
    <dbReference type="NCBI Taxonomy" id="2589816"/>
    <lineage>
        <taxon>Bacteria</taxon>
        <taxon>Pseudomonadati</taxon>
        <taxon>Bacteroidota</taxon>
        <taxon>Cytophagia</taxon>
        <taxon>Cytophagales</taxon>
        <taxon>Hymenobacteraceae</taxon>
        <taxon>Pontibacter</taxon>
    </lineage>
</organism>
<feature type="transmembrane region" description="Helical" evidence="1">
    <location>
        <begin position="78"/>
        <end position="97"/>
    </location>
</feature>
<keyword evidence="3" id="KW-1185">Reference proteome</keyword>
<evidence type="ECO:0000313" key="3">
    <source>
        <dbReference type="Proteomes" id="UP000316727"/>
    </source>
</evidence>
<feature type="transmembrane region" description="Helical" evidence="1">
    <location>
        <begin position="118"/>
        <end position="138"/>
    </location>
</feature>
<dbReference type="Proteomes" id="UP000316727">
    <property type="component" value="Unassembled WGS sequence"/>
</dbReference>
<dbReference type="AlphaFoldDB" id="A0A501WEU4"/>
<comment type="caution">
    <text evidence="2">The sequence shown here is derived from an EMBL/GenBank/DDBJ whole genome shotgun (WGS) entry which is preliminary data.</text>
</comment>